<keyword evidence="1" id="KW-0812">Transmembrane</keyword>
<sequence>MLSWITDPILNTPSGKGLCILLNIISSWIMSYYYQMVIHHSFDRDIAFVSALIGCGILIFLLIVSVWSLPLSIILAGIIGGVIFSHRAI</sequence>
<comment type="caution">
    <text evidence="2">The sequence shown here is derived from an EMBL/GenBank/DDBJ whole genome shotgun (WGS) entry which is preliminary data.</text>
</comment>
<organism evidence="2 3">
    <name type="scientific">Acinetobacter pecorum</name>
    <dbReference type="NCBI Taxonomy" id="2762215"/>
    <lineage>
        <taxon>Bacteria</taxon>
        <taxon>Pseudomonadati</taxon>
        <taxon>Pseudomonadota</taxon>
        <taxon>Gammaproteobacteria</taxon>
        <taxon>Moraxellales</taxon>
        <taxon>Moraxellaceae</taxon>
        <taxon>Acinetobacter</taxon>
    </lineage>
</organism>
<evidence type="ECO:0008006" key="4">
    <source>
        <dbReference type="Google" id="ProtNLM"/>
    </source>
</evidence>
<proteinExistence type="predicted"/>
<evidence type="ECO:0000256" key="1">
    <source>
        <dbReference type="SAM" id="Phobius"/>
    </source>
</evidence>
<evidence type="ECO:0000313" key="3">
    <source>
        <dbReference type="Proteomes" id="UP000621930"/>
    </source>
</evidence>
<dbReference type="Proteomes" id="UP000621930">
    <property type="component" value="Unassembled WGS sequence"/>
</dbReference>
<keyword evidence="1" id="KW-0472">Membrane</keyword>
<name>A0ABR8VVM2_9GAMM</name>
<evidence type="ECO:0000313" key="2">
    <source>
        <dbReference type="EMBL" id="MBD8008824.1"/>
    </source>
</evidence>
<dbReference type="EMBL" id="JACSPT010000005">
    <property type="protein sequence ID" value="MBD8008824.1"/>
    <property type="molecule type" value="Genomic_DNA"/>
</dbReference>
<feature type="transmembrane region" description="Helical" evidence="1">
    <location>
        <begin position="15"/>
        <end position="34"/>
    </location>
</feature>
<feature type="transmembrane region" description="Helical" evidence="1">
    <location>
        <begin position="69"/>
        <end position="86"/>
    </location>
</feature>
<accession>A0ABR8VVM2</accession>
<feature type="transmembrane region" description="Helical" evidence="1">
    <location>
        <begin position="46"/>
        <end position="63"/>
    </location>
</feature>
<keyword evidence="1" id="KW-1133">Transmembrane helix</keyword>
<protein>
    <recommendedName>
        <fullName evidence="4">Chromate transporter</fullName>
    </recommendedName>
</protein>
<dbReference type="RefSeq" id="WP_191730681.1">
    <property type="nucleotide sequence ID" value="NZ_JACSPT010000005.1"/>
</dbReference>
<keyword evidence="3" id="KW-1185">Reference proteome</keyword>
<reference evidence="2 3" key="1">
    <citation type="submission" date="2020-08" db="EMBL/GenBank/DDBJ databases">
        <title>A Genomic Blueprint of the Chicken Gut Microbiome.</title>
        <authorList>
            <person name="Gilroy R."/>
            <person name="Ravi A."/>
            <person name="Getino M."/>
            <person name="Pursley I."/>
            <person name="Horton D.L."/>
            <person name="Alikhan N.-F."/>
            <person name="Baker D."/>
            <person name="Gharbi K."/>
            <person name="Hall N."/>
            <person name="Watson M."/>
            <person name="Adriaenssens E.M."/>
            <person name="Foster-Nyarko E."/>
            <person name="Jarju S."/>
            <person name="Secka A."/>
            <person name="Antonio M."/>
            <person name="Oren A."/>
            <person name="Chaudhuri R."/>
            <person name="La Ragione R.M."/>
            <person name="Hildebrand F."/>
            <person name="Pallen M.J."/>
        </authorList>
    </citation>
    <scope>NUCLEOTIDE SEQUENCE [LARGE SCALE GENOMIC DNA]</scope>
    <source>
        <strain evidence="2 3">Sa1BUA6</strain>
    </source>
</reference>
<gene>
    <name evidence="2" type="ORF">H9629_05630</name>
</gene>